<keyword evidence="8" id="KW-1185">Reference proteome</keyword>
<reference evidence="8" key="1">
    <citation type="submission" date="2024-04" db="EMBL/GenBank/DDBJ databases">
        <title>Salinicola lusitanus LLJ914,a marine bacterium isolated from the Okinawa Trough.</title>
        <authorList>
            <person name="Li J."/>
        </authorList>
    </citation>
    <scope>NUCLEOTIDE SEQUENCE [LARGE SCALE GENOMIC DNA]</scope>
</reference>
<comment type="caution">
    <text evidence="7">The sequence shown here is derived from an EMBL/GenBank/DDBJ whole genome shotgun (WGS) entry which is preliminary data.</text>
</comment>
<evidence type="ECO:0000313" key="7">
    <source>
        <dbReference type="EMBL" id="KAK7888685.1"/>
    </source>
</evidence>
<dbReference type="PANTHER" id="PTHR11266">
    <property type="entry name" value="PEROXISOMAL MEMBRANE PROTEIN 2, PXMP2 MPV17"/>
    <property type="match status" value="1"/>
</dbReference>
<evidence type="ECO:0008006" key="9">
    <source>
        <dbReference type="Google" id="ProtNLM"/>
    </source>
</evidence>
<dbReference type="GO" id="GO:0005739">
    <property type="term" value="C:mitochondrion"/>
    <property type="evidence" value="ECO:0007669"/>
    <property type="project" value="TreeGrafter"/>
</dbReference>
<dbReference type="EMBL" id="JBBPFD010000018">
    <property type="protein sequence ID" value="KAK7888685.1"/>
    <property type="molecule type" value="Genomic_DNA"/>
</dbReference>
<evidence type="ECO:0000256" key="3">
    <source>
        <dbReference type="ARBA" id="ARBA00022692"/>
    </source>
</evidence>
<protein>
    <recommendedName>
        <fullName evidence="9">Mpv17-like protein 2</fullName>
    </recommendedName>
</protein>
<evidence type="ECO:0000256" key="6">
    <source>
        <dbReference type="RuleBase" id="RU363053"/>
    </source>
</evidence>
<evidence type="ECO:0000313" key="8">
    <source>
        <dbReference type="Proteomes" id="UP001460270"/>
    </source>
</evidence>
<dbReference type="GO" id="GO:0016020">
    <property type="term" value="C:membrane"/>
    <property type="evidence" value="ECO:0007669"/>
    <property type="project" value="UniProtKB-SubCell"/>
</dbReference>
<dbReference type="Pfam" id="PF04117">
    <property type="entry name" value="Mpv17_PMP22"/>
    <property type="match status" value="1"/>
</dbReference>
<gene>
    <name evidence="7" type="ORF">WMY93_024245</name>
</gene>
<name>A0AAW0MZ32_9GOBI</name>
<comment type="similarity">
    <text evidence="2 6">Belongs to the peroxisomal membrane protein PXMP2/4 family.</text>
</comment>
<dbReference type="AlphaFoldDB" id="A0AAW0MZ32"/>
<evidence type="ECO:0000256" key="1">
    <source>
        <dbReference type="ARBA" id="ARBA00004141"/>
    </source>
</evidence>
<comment type="subcellular location">
    <subcellularLocation>
        <location evidence="1">Membrane</location>
        <topology evidence="1">Multi-pass membrane protein</topology>
    </subcellularLocation>
</comment>
<organism evidence="7 8">
    <name type="scientific">Mugilogobius chulae</name>
    <name type="common">yellowstripe goby</name>
    <dbReference type="NCBI Taxonomy" id="88201"/>
    <lineage>
        <taxon>Eukaryota</taxon>
        <taxon>Metazoa</taxon>
        <taxon>Chordata</taxon>
        <taxon>Craniata</taxon>
        <taxon>Vertebrata</taxon>
        <taxon>Euteleostomi</taxon>
        <taxon>Actinopterygii</taxon>
        <taxon>Neopterygii</taxon>
        <taxon>Teleostei</taxon>
        <taxon>Neoteleostei</taxon>
        <taxon>Acanthomorphata</taxon>
        <taxon>Gobiaria</taxon>
        <taxon>Gobiiformes</taxon>
        <taxon>Gobioidei</taxon>
        <taxon>Gobiidae</taxon>
        <taxon>Gobionellinae</taxon>
        <taxon>Mugilogobius</taxon>
    </lineage>
</organism>
<keyword evidence="4" id="KW-1133">Transmembrane helix</keyword>
<evidence type="ECO:0000256" key="4">
    <source>
        <dbReference type="ARBA" id="ARBA00022989"/>
    </source>
</evidence>
<accession>A0AAW0MZ32</accession>
<evidence type="ECO:0000256" key="5">
    <source>
        <dbReference type="ARBA" id="ARBA00023136"/>
    </source>
</evidence>
<proteinExistence type="inferred from homology"/>
<dbReference type="PANTHER" id="PTHR11266:SF8">
    <property type="entry name" value="MPV17-LIKE PROTEIN 2"/>
    <property type="match status" value="1"/>
</dbReference>
<keyword evidence="5" id="KW-0472">Membrane</keyword>
<keyword evidence="3" id="KW-0812">Transmembrane</keyword>
<sequence>MLPQAGREFLVRIRFFWRPLFQSRYMLLTNTVSSGGMLGLGDVLQQSWDKHKDPRRERDWTRTGRMFVVGCSLGPLLHYWYMWLDRVLVGRTLRIVGKKVLVDQLVASPVLGLWYFAGMGLAEGRKLSDGCNEFKDKFWEFYKADWCVWPAAQMINFYFLPPKFRVIYINTVTLGWDTYLSYLKHRDQNHSPELVSDSVQTSEEPQPKR</sequence>
<evidence type="ECO:0000256" key="2">
    <source>
        <dbReference type="ARBA" id="ARBA00006824"/>
    </source>
</evidence>
<dbReference type="InterPro" id="IPR007248">
    <property type="entry name" value="Mpv17_PMP22"/>
</dbReference>
<dbReference type="Proteomes" id="UP001460270">
    <property type="component" value="Unassembled WGS sequence"/>
</dbReference>
<dbReference type="GO" id="GO:0061668">
    <property type="term" value="P:mitochondrial ribosome assembly"/>
    <property type="evidence" value="ECO:0007669"/>
    <property type="project" value="TreeGrafter"/>
</dbReference>